<dbReference type="PROSITE" id="PS51635">
    <property type="entry name" value="PNPLA"/>
    <property type="match status" value="1"/>
</dbReference>
<feature type="active site" description="Nucleophile" evidence="9">
    <location>
        <position position="363"/>
    </location>
</feature>
<feature type="domain" description="Cyclic nucleotide-binding" evidence="10">
    <location>
        <begin position="13"/>
        <end position="118"/>
    </location>
</feature>
<dbReference type="PROSITE" id="PS00889">
    <property type="entry name" value="CNMP_BINDING_2"/>
    <property type="match status" value="1"/>
</dbReference>
<dbReference type="InterPro" id="IPR018490">
    <property type="entry name" value="cNMP-bd_dom_sf"/>
</dbReference>
<evidence type="ECO:0000256" key="3">
    <source>
        <dbReference type="ARBA" id="ARBA00022692"/>
    </source>
</evidence>
<evidence type="ECO:0000256" key="6">
    <source>
        <dbReference type="ARBA" id="ARBA00022989"/>
    </source>
</evidence>
<reference evidence="12 13" key="1">
    <citation type="submission" date="2024-02" db="EMBL/GenBank/DDBJ databases">
        <title>A novel Wenzhouxiangellaceae bacterium, isolated from coastal sediments.</title>
        <authorList>
            <person name="Du Z.-J."/>
            <person name="Ye Y.-Q."/>
            <person name="Zhang X.-Y."/>
        </authorList>
    </citation>
    <scope>NUCLEOTIDE SEQUENCE [LARGE SCALE GENOMIC DNA]</scope>
    <source>
        <strain evidence="12 13">CH-27</strain>
    </source>
</reference>
<dbReference type="CDD" id="cd07205">
    <property type="entry name" value="Pat_PNPLA6_PNPLA7_NTE1_like"/>
    <property type="match status" value="1"/>
</dbReference>
<dbReference type="EMBL" id="JAZHOG010000002">
    <property type="protein sequence ID" value="MEJ8566735.1"/>
    <property type="molecule type" value="Genomic_DNA"/>
</dbReference>
<dbReference type="GO" id="GO:0016042">
    <property type="term" value="P:lipid catabolic process"/>
    <property type="evidence" value="ECO:0007669"/>
    <property type="project" value="UniProtKB-UniRule"/>
</dbReference>
<dbReference type="RefSeq" id="WP_354694057.1">
    <property type="nucleotide sequence ID" value="NZ_JAZHOG010000002.1"/>
</dbReference>
<evidence type="ECO:0000256" key="9">
    <source>
        <dbReference type="PROSITE-ProRule" id="PRU01161"/>
    </source>
</evidence>
<dbReference type="InterPro" id="IPR050301">
    <property type="entry name" value="NTE"/>
</dbReference>
<dbReference type="InterPro" id="IPR018488">
    <property type="entry name" value="cNMP-bd_CS"/>
</dbReference>
<feature type="domain" description="PNPLA" evidence="11">
    <location>
        <begin position="330"/>
        <end position="489"/>
    </location>
</feature>
<dbReference type="Gene3D" id="2.60.120.10">
    <property type="entry name" value="Jelly Rolls"/>
    <property type="match status" value="1"/>
</dbReference>
<organism evidence="12 13">
    <name type="scientific">Elongatibacter sediminis</name>
    <dbReference type="NCBI Taxonomy" id="3119006"/>
    <lineage>
        <taxon>Bacteria</taxon>
        <taxon>Pseudomonadati</taxon>
        <taxon>Pseudomonadota</taxon>
        <taxon>Gammaproteobacteria</taxon>
        <taxon>Chromatiales</taxon>
        <taxon>Wenzhouxiangellaceae</taxon>
        <taxon>Elongatibacter</taxon>
    </lineage>
</organism>
<evidence type="ECO:0000256" key="5">
    <source>
        <dbReference type="ARBA" id="ARBA00022963"/>
    </source>
</evidence>
<feature type="active site" description="Proton acceptor" evidence="9">
    <location>
        <position position="476"/>
    </location>
</feature>
<dbReference type="Pfam" id="PF00027">
    <property type="entry name" value="cNMP_binding"/>
    <property type="match status" value="1"/>
</dbReference>
<gene>
    <name evidence="12" type="ORF">V3330_03755</name>
</gene>
<keyword evidence="6" id="KW-1133">Transmembrane helix</keyword>
<dbReference type="InterPro" id="IPR002641">
    <property type="entry name" value="PNPLA_dom"/>
</dbReference>
<evidence type="ECO:0000256" key="2">
    <source>
        <dbReference type="ARBA" id="ARBA00006636"/>
    </source>
</evidence>
<dbReference type="PANTHER" id="PTHR14226">
    <property type="entry name" value="NEUROPATHY TARGET ESTERASE/SWISS CHEESE D.MELANOGASTER"/>
    <property type="match status" value="1"/>
</dbReference>
<evidence type="ECO:0000256" key="4">
    <source>
        <dbReference type="ARBA" id="ARBA00022801"/>
    </source>
</evidence>
<feature type="short sequence motif" description="GXSXG" evidence="9">
    <location>
        <begin position="361"/>
        <end position="365"/>
    </location>
</feature>
<name>A0AAW9RE81_9GAMM</name>
<dbReference type="Proteomes" id="UP001359886">
    <property type="component" value="Unassembled WGS sequence"/>
</dbReference>
<keyword evidence="8" id="KW-0472">Membrane</keyword>
<dbReference type="InterPro" id="IPR000595">
    <property type="entry name" value="cNMP-bd_dom"/>
</dbReference>
<accession>A0AAW9RE81</accession>
<comment type="subcellular location">
    <subcellularLocation>
        <location evidence="1">Membrane</location>
    </subcellularLocation>
</comment>
<protein>
    <submittedName>
        <fullName evidence="12">Patatin-like phospholipase family protein</fullName>
    </submittedName>
</protein>
<keyword evidence="7 9" id="KW-0443">Lipid metabolism</keyword>
<keyword evidence="3" id="KW-0812">Transmembrane</keyword>
<keyword evidence="13" id="KW-1185">Reference proteome</keyword>
<dbReference type="InterPro" id="IPR016035">
    <property type="entry name" value="Acyl_Trfase/lysoPLipase"/>
</dbReference>
<evidence type="ECO:0000256" key="1">
    <source>
        <dbReference type="ARBA" id="ARBA00004370"/>
    </source>
</evidence>
<keyword evidence="5 9" id="KW-0442">Lipid degradation</keyword>
<dbReference type="PROSITE" id="PS50042">
    <property type="entry name" value="CNMP_BINDING_3"/>
    <property type="match status" value="1"/>
</dbReference>
<evidence type="ECO:0000259" key="10">
    <source>
        <dbReference type="PROSITE" id="PS50042"/>
    </source>
</evidence>
<dbReference type="AlphaFoldDB" id="A0AAW9RE81"/>
<evidence type="ECO:0000313" key="12">
    <source>
        <dbReference type="EMBL" id="MEJ8566735.1"/>
    </source>
</evidence>
<evidence type="ECO:0000259" key="11">
    <source>
        <dbReference type="PROSITE" id="PS51635"/>
    </source>
</evidence>
<dbReference type="SMART" id="SM00100">
    <property type="entry name" value="cNMP"/>
    <property type="match status" value="1"/>
</dbReference>
<dbReference type="Pfam" id="PF24179">
    <property type="entry name" value="NTE_Ploop"/>
    <property type="match status" value="1"/>
</dbReference>
<sequence>MQSESRIENLVYQYFGLPPEQQAQLTGSLEQVRLDGGEWLFHHGDAGDALYLLVRGRLQVWAERDHLGPLDSPRLIGGVAPGESVGEIALLTGAPRTAGIRASRDSLLLRVSRTTFEQWAGKRPELGLRLASRAASLVAQPDKSQLGSTRNLGAITLLPLGSGDRIREFCGALMRRLKAEAGACPVRRDELASLGAPQDWPDGRQPAPEGMTGWVHALEERGGMLVFLAEPGETEWARFAIRQSDLVVLVGDADDDPRPAEWERTLGLHENGSLLRRMLVLLQGASEDSIRGTASWYRGRGLEFHLHVRSGNAGDIERVGRVLTGKATGLVLGAGASRGFAHLGVYRALSEAGVAVDWVAGTSIGAIMGATIAFDWGPQNAINAIRAAFVKGKPFSDYTVPVMSLLSGRRMRRLLNRSADWEIEDLPLPFLCLSSRLDDGGRNLHRAGNLARALRASASMPGIFPPTVVDGRLSVDGSVLNSLPVDLMWQQPVGRVIAVSLAEHQQRRVEYAETPSPWSVLMGRLVPFAPRHRVPALITVMLKSTELATLRNVEEQGQRASLLLRPDVKRFALTRVRAFDQIVEAGYVCARQALEDWSGPESP</sequence>
<comment type="caution">
    <text evidence="9">Lacks conserved residue(s) required for the propagation of feature annotation.</text>
</comment>
<dbReference type="Pfam" id="PF01734">
    <property type="entry name" value="Patatin"/>
    <property type="match status" value="1"/>
</dbReference>
<evidence type="ECO:0000256" key="7">
    <source>
        <dbReference type="ARBA" id="ARBA00023098"/>
    </source>
</evidence>
<dbReference type="GO" id="GO:0016020">
    <property type="term" value="C:membrane"/>
    <property type="evidence" value="ECO:0007669"/>
    <property type="project" value="UniProtKB-SubCell"/>
</dbReference>
<dbReference type="InterPro" id="IPR056556">
    <property type="entry name" value="NTE1_P-loop_dom"/>
</dbReference>
<comment type="similarity">
    <text evidence="2">Belongs to the NTE family.</text>
</comment>
<dbReference type="Gene3D" id="3.40.1090.10">
    <property type="entry name" value="Cytosolic phospholipase A2 catalytic domain"/>
    <property type="match status" value="2"/>
</dbReference>
<dbReference type="SUPFAM" id="SSF51206">
    <property type="entry name" value="cAMP-binding domain-like"/>
    <property type="match status" value="1"/>
</dbReference>
<evidence type="ECO:0000313" key="13">
    <source>
        <dbReference type="Proteomes" id="UP001359886"/>
    </source>
</evidence>
<dbReference type="InterPro" id="IPR014710">
    <property type="entry name" value="RmlC-like_jellyroll"/>
</dbReference>
<dbReference type="GO" id="GO:0004622">
    <property type="term" value="F:phosphatidylcholine lysophospholipase activity"/>
    <property type="evidence" value="ECO:0007669"/>
    <property type="project" value="UniProtKB-ARBA"/>
</dbReference>
<evidence type="ECO:0000256" key="8">
    <source>
        <dbReference type="ARBA" id="ARBA00023136"/>
    </source>
</evidence>
<proteinExistence type="inferred from homology"/>
<dbReference type="CDD" id="cd00038">
    <property type="entry name" value="CAP_ED"/>
    <property type="match status" value="1"/>
</dbReference>
<keyword evidence="4 9" id="KW-0378">Hydrolase</keyword>
<dbReference type="SUPFAM" id="SSF52151">
    <property type="entry name" value="FabD/lysophospholipase-like"/>
    <property type="match status" value="1"/>
</dbReference>
<comment type="caution">
    <text evidence="12">The sequence shown here is derived from an EMBL/GenBank/DDBJ whole genome shotgun (WGS) entry which is preliminary data.</text>
</comment>
<dbReference type="PANTHER" id="PTHR14226:SF29">
    <property type="entry name" value="NEUROPATHY TARGET ESTERASE SWS"/>
    <property type="match status" value="1"/>
</dbReference>